<dbReference type="Proteomes" id="UP000541610">
    <property type="component" value="Unassembled WGS sequence"/>
</dbReference>
<comment type="caution">
    <text evidence="2">The sequence shown here is derived from an EMBL/GenBank/DDBJ whole genome shotgun (WGS) entry which is preliminary data.</text>
</comment>
<name>A0A7J6NM55_PEROL</name>
<protein>
    <submittedName>
        <fullName evidence="2">Uncharacterized protein</fullName>
    </submittedName>
</protein>
<feature type="chain" id="PRO_5029717119" evidence="1">
    <location>
        <begin position="21"/>
        <end position="259"/>
    </location>
</feature>
<organism evidence="2 3">
    <name type="scientific">Perkinsus olseni</name>
    <name type="common">Perkinsus atlanticus</name>
    <dbReference type="NCBI Taxonomy" id="32597"/>
    <lineage>
        <taxon>Eukaryota</taxon>
        <taxon>Sar</taxon>
        <taxon>Alveolata</taxon>
        <taxon>Perkinsozoa</taxon>
        <taxon>Perkinsea</taxon>
        <taxon>Perkinsida</taxon>
        <taxon>Perkinsidae</taxon>
        <taxon>Perkinsus</taxon>
    </lineage>
</organism>
<accession>A0A7J6NM55</accession>
<evidence type="ECO:0000313" key="2">
    <source>
        <dbReference type="EMBL" id="KAF4684924.1"/>
    </source>
</evidence>
<gene>
    <name evidence="2" type="ORF">FOZ60_007105</name>
</gene>
<evidence type="ECO:0000256" key="1">
    <source>
        <dbReference type="SAM" id="SignalP"/>
    </source>
</evidence>
<keyword evidence="1" id="KW-0732">Signal</keyword>
<dbReference type="EMBL" id="JABANP010000286">
    <property type="protein sequence ID" value="KAF4684924.1"/>
    <property type="molecule type" value="Genomic_DNA"/>
</dbReference>
<dbReference type="AlphaFoldDB" id="A0A7J6NM55"/>
<evidence type="ECO:0000313" key="3">
    <source>
        <dbReference type="Proteomes" id="UP000541610"/>
    </source>
</evidence>
<reference evidence="2 3" key="1">
    <citation type="submission" date="2020-04" db="EMBL/GenBank/DDBJ databases">
        <title>Perkinsus olseni comparative genomics.</title>
        <authorList>
            <person name="Bogema D.R."/>
        </authorList>
    </citation>
    <scope>NUCLEOTIDE SEQUENCE [LARGE SCALE GENOMIC DNA]</scope>
    <source>
        <strain evidence="2">00978-12</strain>
    </source>
</reference>
<proteinExistence type="predicted"/>
<sequence>MAIIRCNALLLLSTLPSLNAVRSSGKSSSIKHFWKSLVRKGPKAQHVRETVDFGNLVPLERESSPSAESGFEITHVEDKEEGSLCKLRWKFSDFSLFPSGGDERLSLWIHLDTKQKAFTYIKANSQFGTYLRDLTIKDNKDELMVSASEHGREVSGLVDPEVKVGREKRRQAEKTLSKGGPFSPFAHLKGHALDRLIEDIDWEADGAEDTCKRIYYFLAFNAPEGYTNKNLVWLYDFVNKNALKIENKIKGLQKELSRD</sequence>
<feature type="signal peptide" evidence="1">
    <location>
        <begin position="1"/>
        <end position="20"/>
    </location>
</feature>